<evidence type="ECO:0000256" key="1">
    <source>
        <dbReference type="SAM" id="MobiDB-lite"/>
    </source>
</evidence>
<evidence type="ECO:0000313" key="2">
    <source>
        <dbReference type="EMBL" id="KAJ8877817.1"/>
    </source>
</evidence>
<accession>A0ABQ9H0L0</accession>
<feature type="region of interest" description="Disordered" evidence="1">
    <location>
        <begin position="44"/>
        <end position="72"/>
    </location>
</feature>
<reference evidence="2 3" key="1">
    <citation type="submission" date="2023-02" db="EMBL/GenBank/DDBJ databases">
        <title>LHISI_Scaffold_Assembly.</title>
        <authorList>
            <person name="Stuart O.P."/>
            <person name="Cleave R."/>
            <person name="Magrath M.J.L."/>
            <person name="Mikheyev A.S."/>
        </authorList>
    </citation>
    <scope>NUCLEOTIDE SEQUENCE [LARGE SCALE GENOMIC DNA]</scope>
    <source>
        <strain evidence="2">Daus_M_001</strain>
        <tissue evidence="2">Leg muscle</tissue>
    </source>
</reference>
<organism evidence="2 3">
    <name type="scientific">Dryococelus australis</name>
    <dbReference type="NCBI Taxonomy" id="614101"/>
    <lineage>
        <taxon>Eukaryota</taxon>
        <taxon>Metazoa</taxon>
        <taxon>Ecdysozoa</taxon>
        <taxon>Arthropoda</taxon>
        <taxon>Hexapoda</taxon>
        <taxon>Insecta</taxon>
        <taxon>Pterygota</taxon>
        <taxon>Neoptera</taxon>
        <taxon>Polyneoptera</taxon>
        <taxon>Phasmatodea</taxon>
        <taxon>Verophasmatodea</taxon>
        <taxon>Anareolatae</taxon>
        <taxon>Phasmatidae</taxon>
        <taxon>Eurycanthinae</taxon>
        <taxon>Dryococelus</taxon>
    </lineage>
</organism>
<gene>
    <name evidence="2" type="ORF">PR048_022275</name>
</gene>
<protein>
    <submittedName>
        <fullName evidence="2">Uncharacterized protein</fullName>
    </submittedName>
</protein>
<feature type="region of interest" description="Disordered" evidence="1">
    <location>
        <begin position="267"/>
        <end position="291"/>
    </location>
</feature>
<dbReference type="Proteomes" id="UP001159363">
    <property type="component" value="Chromosome 7"/>
</dbReference>
<keyword evidence="3" id="KW-1185">Reference proteome</keyword>
<evidence type="ECO:0000313" key="3">
    <source>
        <dbReference type="Proteomes" id="UP001159363"/>
    </source>
</evidence>
<name>A0ABQ9H0L0_9NEOP</name>
<comment type="caution">
    <text evidence="2">The sequence shown here is derived from an EMBL/GenBank/DDBJ whole genome shotgun (WGS) entry which is preliminary data.</text>
</comment>
<feature type="compositionally biased region" description="Polar residues" evidence="1">
    <location>
        <begin position="54"/>
        <end position="71"/>
    </location>
</feature>
<sequence>MRCIVPLLENSRHVAKVGGEHGNRSATVVPGNLDIWIGGRTHVLPNASPRGETSACTSKSSRTRQQNSVAGQQYDGVPLATQHLVTHLAARPIGNLPQNAAANRTSGQFPELRICDNIFISLSIRATVAERLARSPLTKANLVQSPSGSPDFRKWESCRTMPLVGGFSWGYPVSPTPSLRVHDVHTNKILSQGSRKCSLYREQPIQSSQGSLPRASSAVISSRKWFTTGTLGSANTRAHVGRWEGVERRAQGTDFLVPRRVRAECPREASGFDSRRACNPPSPPGSPPRTRESCRTVALVGGVFSGIFASLALAFRSCFMLTSLHPRFTFKIHSKTNPYQSFILGTTAAYDPIFNACLQVGVIAFLGQTRRSSFVHSTIWFRDNCKKIYEILLSLTNVVHTASGSTSDIIAAVVSIPAVGGTERCDRPPLVAGVSSSSAQKAGEPFKRPFVQLRKPRCKFLSGFERFIMIKTAVETEQLIRSEKFWCPFLRRVLGRMSAERRWNEPLRNQQHLCPWAPDAAGHIRKLLLTAKRALLKALHKTYFSPHSVSSHHAGGRGDAVVRRLAFHPGSIELDLQRDHPRILACENRNGPCRWLAGFLGSLAFPPPSHSSAAPYSPHTVAAWKYDEGTARQFTASADIIEAMAHLMHVAMSPLCRERGKQLQANGRLNPFQNDDVICDSSPERSTVTGKLGDQLVMVRAPPKNPDISLRCFRQLGQEDGRWPGGGLEPGSSRMRVPVGYHCATSLGVKARSLPLPRSATTNRLRHGRSAMKVVHVTKQKTSKLPCVCLLQPLGRCDIDRARARFIVNSLYQHSGIFQLEDFNSSVPVDSWLIFNRRVPKYTTCMHLLRPPPPNKHNLLNEYDIRPLSATGNGIVSLRLHISHSTLRPLQLPRAVWAQQQTPAFSHTVANQMQGPLLESRAANRRLGMTASSFRLLCTYLLNDWRLLCPRHPDDEDKTLSCLAAPLYFRKLLEIIPSGRGLRLGIGDSRLPSYAMSHVPAKFPSFSQKTFKIARNSPQNRPNFANFPLPTKIDFMVLHFAQFPPTTLQCGVRHVWVCGILGFHHSTCIVVGCLWVLPTDITIFPSCRKRAHPEHASCQIRNTDVTPDDEKGRIEACGIVPATHGLPVSDTLTTRPPLNDKC</sequence>
<proteinExistence type="predicted"/>
<dbReference type="EMBL" id="JARBHB010000008">
    <property type="protein sequence ID" value="KAJ8877817.1"/>
    <property type="molecule type" value="Genomic_DNA"/>
</dbReference>